<evidence type="ECO:0000256" key="4">
    <source>
        <dbReference type="ARBA" id="ARBA00023163"/>
    </source>
</evidence>
<dbReference type="Pfam" id="PF13977">
    <property type="entry name" value="TetR_C_6"/>
    <property type="match status" value="1"/>
</dbReference>
<keyword evidence="1" id="KW-0678">Repressor</keyword>
<keyword evidence="8" id="KW-1185">Reference proteome</keyword>
<name>A0A920CE70_9BACL</name>
<proteinExistence type="predicted"/>
<evidence type="ECO:0000313" key="8">
    <source>
        <dbReference type="Proteomes" id="UP000681162"/>
    </source>
</evidence>
<evidence type="ECO:0000259" key="6">
    <source>
        <dbReference type="PROSITE" id="PS50977"/>
    </source>
</evidence>
<dbReference type="Gene3D" id="1.10.357.10">
    <property type="entry name" value="Tetracycline Repressor, domain 2"/>
    <property type="match status" value="1"/>
</dbReference>
<keyword evidence="3 5" id="KW-0238">DNA-binding</keyword>
<dbReference type="InterPro" id="IPR050109">
    <property type="entry name" value="HTH-type_TetR-like_transc_reg"/>
</dbReference>
<evidence type="ECO:0000256" key="5">
    <source>
        <dbReference type="PROSITE-ProRule" id="PRU00335"/>
    </source>
</evidence>
<organism evidence="7 8">
    <name type="scientific">Paenibacillus antibioticophila</name>
    <dbReference type="NCBI Taxonomy" id="1274374"/>
    <lineage>
        <taxon>Bacteria</taxon>
        <taxon>Bacillati</taxon>
        <taxon>Bacillota</taxon>
        <taxon>Bacilli</taxon>
        <taxon>Bacillales</taxon>
        <taxon>Paenibacillaceae</taxon>
        <taxon>Paenibacillus</taxon>
    </lineage>
</organism>
<dbReference type="EMBL" id="BORR01000003">
    <property type="protein sequence ID" value="GIO36310.1"/>
    <property type="molecule type" value="Genomic_DNA"/>
</dbReference>
<dbReference type="Pfam" id="PF00440">
    <property type="entry name" value="TetR_N"/>
    <property type="match status" value="1"/>
</dbReference>
<dbReference type="InterPro" id="IPR039538">
    <property type="entry name" value="BetI_C"/>
</dbReference>
<dbReference type="InterPro" id="IPR036271">
    <property type="entry name" value="Tet_transcr_reg_TetR-rel_C_sf"/>
</dbReference>
<protein>
    <recommendedName>
        <fullName evidence="6">HTH tetR-type domain-containing protein</fullName>
    </recommendedName>
</protein>
<keyword evidence="4" id="KW-0804">Transcription</keyword>
<dbReference type="GO" id="GO:0000976">
    <property type="term" value="F:transcription cis-regulatory region binding"/>
    <property type="evidence" value="ECO:0007669"/>
    <property type="project" value="TreeGrafter"/>
</dbReference>
<dbReference type="PANTHER" id="PTHR30055">
    <property type="entry name" value="HTH-TYPE TRANSCRIPTIONAL REGULATOR RUTR"/>
    <property type="match status" value="1"/>
</dbReference>
<dbReference type="PANTHER" id="PTHR30055:SF226">
    <property type="entry name" value="HTH-TYPE TRANSCRIPTIONAL REGULATOR PKSA"/>
    <property type="match status" value="1"/>
</dbReference>
<evidence type="ECO:0000256" key="2">
    <source>
        <dbReference type="ARBA" id="ARBA00023015"/>
    </source>
</evidence>
<evidence type="ECO:0000256" key="3">
    <source>
        <dbReference type="ARBA" id="ARBA00023125"/>
    </source>
</evidence>
<evidence type="ECO:0000313" key="7">
    <source>
        <dbReference type="EMBL" id="GIO36310.1"/>
    </source>
</evidence>
<feature type="domain" description="HTH tetR-type" evidence="6">
    <location>
        <begin position="8"/>
        <end position="68"/>
    </location>
</feature>
<dbReference type="SUPFAM" id="SSF46689">
    <property type="entry name" value="Homeodomain-like"/>
    <property type="match status" value="1"/>
</dbReference>
<keyword evidence="2" id="KW-0805">Transcription regulation</keyword>
<dbReference type="RefSeq" id="WP_212938639.1">
    <property type="nucleotide sequence ID" value="NZ_BORR01000003.1"/>
</dbReference>
<gene>
    <name evidence="7" type="ORF">J41TS12_11710</name>
</gene>
<dbReference type="InterPro" id="IPR009057">
    <property type="entry name" value="Homeodomain-like_sf"/>
</dbReference>
<dbReference type="Proteomes" id="UP000681162">
    <property type="component" value="Unassembled WGS sequence"/>
</dbReference>
<dbReference type="InterPro" id="IPR001647">
    <property type="entry name" value="HTH_TetR"/>
</dbReference>
<dbReference type="PRINTS" id="PR00455">
    <property type="entry name" value="HTHTETR"/>
</dbReference>
<evidence type="ECO:0000256" key="1">
    <source>
        <dbReference type="ARBA" id="ARBA00022491"/>
    </source>
</evidence>
<accession>A0A920CE70</accession>
<dbReference type="GO" id="GO:0003700">
    <property type="term" value="F:DNA-binding transcription factor activity"/>
    <property type="evidence" value="ECO:0007669"/>
    <property type="project" value="TreeGrafter"/>
</dbReference>
<reference evidence="7 8" key="1">
    <citation type="submission" date="2021-03" db="EMBL/GenBank/DDBJ databases">
        <title>Antimicrobial resistance genes in bacteria isolated from Japanese honey, and their potential for conferring macrolide and lincosamide resistance in the American foulbrood pathogen Paenibacillus larvae.</title>
        <authorList>
            <person name="Okamoto M."/>
            <person name="Kumagai M."/>
            <person name="Kanamori H."/>
            <person name="Takamatsu D."/>
        </authorList>
    </citation>
    <scope>NUCLEOTIDE SEQUENCE [LARGE SCALE GENOMIC DNA]</scope>
    <source>
        <strain evidence="7 8">J41TS12</strain>
    </source>
</reference>
<dbReference type="SUPFAM" id="SSF48498">
    <property type="entry name" value="Tetracyclin repressor-like, C-terminal domain"/>
    <property type="match status" value="1"/>
</dbReference>
<dbReference type="AlphaFoldDB" id="A0A920CE70"/>
<sequence>MPKIVDYAAERARIAEAAWRLIQKEGIERVSVRKVAKEAGVSAGALQHYFRSQDELLGFAMRLVIERVEQRFDAVNEQLDEVSVSGAKSLLFGLLPLDQERLIEAEVWMSLCVKALHHDGLFSISQSVHKAMQELMVLLLQQLAAERLLKRGLDLASEAVKLHLLLDGLTIQHMMQPAVMTPEQMQRIMNQHLDELISRTDD</sequence>
<feature type="DNA-binding region" description="H-T-H motif" evidence="5">
    <location>
        <begin position="31"/>
        <end position="50"/>
    </location>
</feature>
<comment type="caution">
    <text evidence="7">The sequence shown here is derived from an EMBL/GenBank/DDBJ whole genome shotgun (WGS) entry which is preliminary data.</text>
</comment>
<dbReference type="PROSITE" id="PS50977">
    <property type="entry name" value="HTH_TETR_2"/>
    <property type="match status" value="1"/>
</dbReference>